<feature type="chain" id="PRO_5042179213" evidence="1">
    <location>
        <begin position="32"/>
        <end position="750"/>
    </location>
</feature>
<dbReference type="GO" id="GO:0030246">
    <property type="term" value="F:carbohydrate binding"/>
    <property type="evidence" value="ECO:0007669"/>
    <property type="project" value="InterPro"/>
</dbReference>
<dbReference type="EMBL" id="CP032091">
    <property type="protein sequence ID" value="AXV66951.1"/>
    <property type="molecule type" value="Genomic_DNA"/>
</dbReference>
<name>A0AAD0WED0_9GAMM</name>
<dbReference type="GO" id="GO:0016052">
    <property type="term" value="P:carbohydrate catabolic process"/>
    <property type="evidence" value="ECO:0007669"/>
    <property type="project" value="InterPro"/>
</dbReference>
<evidence type="ECO:0000259" key="3">
    <source>
        <dbReference type="Pfam" id="PF19313"/>
    </source>
</evidence>
<keyword evidence="4" id="KW-0378">Hydrolase</keyword>
<evidence type="ECO:0000313" key="4">
    <source>
        <dbReference type="EMBL" id="AXV66951.1"/>
    </source>
</evidence>
<dbReference type="Proteomes" id="UP000264605">
    <property type="component" value="Plasmid unnamed1"/>
</dbReference>
<dbReference type="InterPro" id="IPR010502">
    <property type="entry name" value="Carb-bd_dom_fam9"/>
</dbReference>
<keyword evidence="1" id="KW-0732">Signal</keyword>
<dbReference type="CDD" id="cd09618">
    <property type="entry name" value="CBM9_like_2"/>
    <property type="match status" value="1"/>
</dbReference>
<evidence type="ECO:0000256" key="1">
    <source>
        <dbReference type="SAM" id="SignalP"/>
    </source>
</evidence>
<organism evidence="4 5">
    <name type="scientific">Pseudoalteromonas lipolytica</name>
    <dbReference type="NCBI Taxonomy" id="570156"/>
    <lineage>
        <taxon>Bacteria</taxon>
        <taxon>Pseudomonadati</taxon>
        <taxon>Pseudomonadota</taxon>
        <taxon>Gammaproteobacteria</taxon>
        <taxon>Alteromonadales</taxon>
        <taxon>Pseudoalteromonadaceae</taxon>
        <taxon>Pseudoalteromonas</taxon>
    </lineage>
</organism>
<evidence type="ECO:0000259" key="2">
    <source>
        <dbReference type="Pfam" id="PF06452"/>
    </source>
</evidence>
<dbReference type="AlphaFoldDB" id="A0AAD0WED0"/>
<feature type="domain" description="DUF5916" evidence="3">
    <location>
        <begin position="269"/>
        <end position="347"/>
    </location>
</feature>
<dbReference type="InterPro" id="IPR045670">
    <property type="entry name" value="DUF5916"/>
</dbReference>
<dbReference type="SUPFAM" id="SSF49344">
    <property type="entry name" value="CBD9-like"/>
    <property type="match status" value="1"/>
</dbReference>
<dbReference type="GO" id="GO:0004553">
    <property type="term" value="F:hydrolase activity, hydrolyzing O-glycosyl compounds"/>
    <property type="evidence" value="ECO:0007669"/>
    <property type="project" value="InterPro"/>
</dbReference>
<dbReference type="KEGG" id="pdj:D0907_16620"/>
<evidence type="ECO:0000313" key="5">
    <source>
        <dbReference type="Proteomes" id="UP000264605"/>
    </source>
</evidence>
<dbReference type="Gene3D" id="2.60.40.1190">
    <property type="match status" value="1"/>
</dbReference>
<dbReference type="Pfam" id="PF19313">
    <property type="entry name" value="DUF5916"/>
    <property type="match status" value="1"/>
</dbReference>
<feature type="signal peptide" evidence="1">
    <location>
        <begin position="1"/>
        <end position="31"/>
    </location>
</feature>
<sequence length="750" mass="86889">MFMLYLKKIITRVVKSCLIFSCVSIPSLATASDKVEFALAHIKESISVDGVMDEAHWQQATKVPLKYQNEPNEKGTPPVQTDAYLYEDGQYLYVGFIAKDPDPSQIRAALRDRDTLWQDDNVALMIDTFNDERTGYEFYVNPLGAQGDMRMTDIDDWVEDPSWDAIWDSAGQITDEGYVVEMRIPFTALRFPKGKEQLTWSLAVWRNYPRDVFYQMSNVGFDRDVKCSFCQFDKLTGFADMTQSMNIQLTPTLTALRNDTKNTLPGDWQNGDVDTEAGLDLRWGVTQDAVINATINPDFSQVEADSLELDVNTTYSIYYAEKRPFFLDGASYFKTSQFELLYTRTIAEPDVGVKLTGKTGNHSYGFIYADDDNTSVLLPTNQGSYFANLGDKTHAAVGRYQFDIGQKGTIGVMSTHRENDDYHNSVLSLDGSYWFNQTDSLQYQVATTDTKNSDFLVDVYGLEETQSDQAYKVEFSRTKRDYELYASYENIGEEYRSDLGYQAKVDYKQAQLGGGQTWYRDADDIVTEYSYNVEWDKTWAQNGDLLEEEYDGFFTFKGKMQSQTEIGFIHRNEFYAGQFFNQNIAYIYGGFRPIRDIRFLLYAQYGSKIDYSNAQLGTMVRVEPEMTWDINDHWQVQLEHSYSYLDNEQNERVYTANLTDLRVYYKFNMRSMLKLVLQFKDIDRDRDAYFSNVSEINRDFASQLVYSYKINSQTLFYLGYSDKGYQDDSLKELERDQRTFFTKLSYAWQL</sequence>
<gene>
    <name evidence="4" type="ORF">D0907_16620</name>
</gene>
<feature type="domain" description="Carbohydrate-binding" evidence="2">
    <location>
        <begin position="48"/>
        <end position="199"/>
    </location>
</feature>
<geneLocation type="plasmid" evidence="4 5">
    <name>unnamed1</name>
</geneLocation>
<reference evidence="4 5" key="1">
    <citation type="submission" date="2018-08" db="EMBL/GenBank/DDBJ databases">
        <title>Draft genome sequence of Pseudoalteromonas donghaensis HJ51.</title>
        <authorList>
            <person name="Oh J."/>
            <person name="Roh D."/>
        </authorList>
    </citation>
    <scope>NUCLEOTIDE SEQUENCE [LARGE SCALE GENOMIC DNA]</scope>
    <source>
        <strain evidence="4 5">HJ51</strain>
        <plasmid evidence="4 5">unnamed1</plasmid>
    </source>
</reference>
<dbReference type="Pfam" id="PF06452">
    <property type="entry name" value="CBM9_1"/>
    <property type="match status" value="1"/>
</dbReference>
<accession>A0AAD0WED0</accession>
<proteinExistence type="predicted"/>
<keyword evidence="4" id="KW-0614">Plasmid</keyword>
<protein>
    <submittedName>
        <fullName evidence="4">Hydrolase</fullName>
    </submittedName>
</protein>